<evidence type="ECO:0000313" key="2">
    <source>
        <dbReference type="Proteomes" id="UP001626549"/>
    </source>
</evidence>
<dbReference type="EMBL" id="CP136865">
    <property type="protein sequence ID" value="WOJ95768.1"/>
    <property type="molecule type" value="Genomic_DNA"/>
</dbReference>
<name>A0ABZ0IAM3_9GAMM</name>
<evidence type="ECO:0000313" key="1">
    <source>
        <dbReference type="EMBL" id="WOJ95768.1"/>
    </source>
</evidence>
<proteinExistence type="predicted"/>
<keyword evidence="2" id="KW-1185">Reference proteome</keyword>
<sequence>MDTDFLHALITRNLGQLATLAAAIQECRDRETIDGLANLAAEIAEETAYKLHEAAEEILR</sequence>
<accession>A0ABZ0IAM3</accession>
<reference evidence="1 2" key="1">
    <citation type="submission" date="2023-10" db="EMBL/GenBank/DDBJ databases">
        <title>Two novel species belonging to the OM43/NOR5 clade.</title>
        <authorList>
            <person name="Park M."/>
        </authorList>
    </citation>
    <scope>NUCLEOTIDE SEQUENCE [LARGE SCALE GENOMIC DNA]</scope>
    <source>
        <strain evidence="1 2">IMCC45268</strain>
    </source>
</reference>
<dbReference type="RefSeq" id="WP_407326467.1">
    <property type="nucleotide sequence ID" value="NZ_CP136865.1"/>
</dbReference>
<organism evidence="1 2">
    <name type="scientific">Congregibacter brevis</name>
    <dbReference type="NCBI Taxonomy" id="3081201"/>
    <lineage>
        <taxon>Bacteria</taxon>
        <taxon>Pseudomonadati</taxon>
        <taxon>Pseudomonadota</taxon>
        <taxon>Gammaproteobacteria</taxon>
        <taxon>Cellvibrionales</taxon>
        <taxon>Halieaceae</taxon>
        <taxon>Congregibacter</taxon>
    </lineage>
</organism>
<gene>
    <name evidence="1" type="ORF">R0137_10995</name>
</gene>
<protein>
    <submittedName>
        <fullName evidence="1">Uncharacterized protein</fullName>
    </submittedName>
</protein>
<dbReference type="Proteomes" id="UP001626549">
    <property type="component" value="Chromosome"/>
</dbReference>